<accession>A0ABR2HXF5</accession>
<reference evidence="1 2" key="1">
    <citation type="submission" date="2024-04" db="EMBL/GenBank/DDBJ databases">
        <title>Tritrichomonas musculus Genome.</title>
        <authorList>
            <person name="Alves-Ferreira E."/>
            <person name="Grigg M."/>
            <person name="Lorenzi H."/>
            <person name="Galac M."/>
        </authorList>
    </citation>
    <scope>NUCLEOTIDE SEQUENCE [LARGE SCALE GENOMIC DNA]</scope>
    <source>
        <strain evidence="1 2">EAF2021</strain>
    </source>
</reference>
<name>A0ABR2HXF5_9EUKA</name>
<proteinExistence type="predicted"/>
<dbReference type="Proteomes" id="UP001470230">
    <property type="component" value="Unassembled WGS sequence"/>
</dbReference>
<gene>
    <name evidence="1" type="ORF">M9Y10_016541</name>
</gene>
<comment type="caution">
    <text evidence="1">The sequence shown here is derived from an EMBL/GenBank/DDBJ whole genome shotgun (WGS) entry which is preliminary data.</text>
</comment>
<protein>
    <submittedName>
        <fullName evidence="1">Uncharacterized protein</fullName>
    </submittedName>
</protein>
<dbReference type="EMBL" id="JAPFFF010000021">
    <property type="protein sequence ID" value="KAK8853992.1"/>
    <property type="molecule type" value="Genomic_DNA"/>
</dbReference>
<organism evidence="1 2">
    <name type="scientific">Tritrichomonas musculus</name>
    <dbReference type="NCBI Taxonomy" id="1915356"/>
    <lineage>
        <taxon>Eukaryota</taxon>
        <taxon>Metamonada</taxon>
        <taxon>Parabasalia</taxon>
        <taxon>Tritrichomonadida</taxon>
        <taxon>Tritrichomonadidae</taxon>
        <taxon>Tritrichomonas</taxon>
    </lineage>
</organism>
<evidence type="ECO:0000313" key="1">
    <source>
        <dbReference type="EMBL" id="KAK8853992.1"/>
    </source>
</evidence>
<sequence>MMHFLNSNFTEVVDMLKQTKLAFKPRHSKNEAPLGWTPTTMRGKPEWRCKEIQFVFKYNEYRRCSYCCEKKKTLKIIKNMFTISLKKKMKNSQSTY</sequence>
<evidence type="ECO:0000313" key="2">
    <source>
        <dbReference type="Proteomes" id="UP001470230"/>
    </source>
</evidence>
<keyword evidence="2" id="KW-1185">Reference proteome</keyword>